<evidence type="ECO:0000256" key="2">
    <source>
        <dbReference type="ARBA" id="ARBA00004569"/>
    </source>
</evidence>
<dbReference type="AlphaFoldDB" id="A0A3B3ITX7"/>
<dbReference type="GO" id="GO:0004143">
    <property type="term" value="F:ATP-dependent diacylglycerol kinase activity"/>
    <property type="evidence" value="ECO:0007669"/>
    <property type="project" value="UniProtKB-EC"/>
</dbReference>
<keyword evidence="34" id="KW-1185">Reference proteome</keyword>
<comment type="catalytic activity">
    <reaction evidence="20">
        <text>1-hexadecanoyl-sn-glycerol + ATP = 1-hexadecanoyl-sn-glycero-3-phosphate + ADP + H(+)</text>
        <dbReference type="Rhea" id="RHEA:43308"/>
        <dbReference type="ChEBI" id="CHEBI:15378"/>
        <dbReference type="ChEBI" id="CHEBI:30616"/>
        <dbReference type="ChEBI" id="CHEBI:57518"/>
        <dbReference type="ChEBI" id="CHEBI:75542"/>
        <dbReference type="ChEBI" id="CHEBI:456216"/>
    </reaction>
    <physiologicalReaction direction="left-to-right" evidence="20">
        <dbReference type="Rhea" id="RHEA:43309"/>
    </physiologicalReaction>
</comment>
<dbReference type="EMBL" id="AC099547">
    <property type="status" value="NOT_ANNOTATED_CDS"/>
    <property type="molecule type" value="Genomic_DNA"/>
</dbReference>
<sequence length="214" mass="23423">MTVFFKTLRNHWKKTTAGLCLLTWGGHWLYGKHCDNLLRRAACQEAQVFGNQLIPPNAQVKKATVFLNPAACKGKARTLFEKNAAPILHLSGMDVTIVKTDYEGQAKKLLELMENTDVIIVAGGDGTLQEVVTGVLRRTDEATFSKIPIGFIPLGETSSLSHTLFAESGNKVQHITDATLAIVKGETVPLDVLQIKVLVSWASKNQSSPLFQHS</sequence>
<dbReference type="Pfam" id="PF00781">
    <property type="entry name" value="DAGK_cat"/>
    <property type="match status" value="1"/>
</dbReference>
<dbReference type="Proteomes" id="UP000005640">
    <property type="component" value="Chromosome 7"/>
</dbReference>
<comment type="catalytic activity">
    <reaction evidence="27">
        <text>an N-acylsphing-4-enine + ATP = an N-acylsphing-4-enine 1-phosphate + ADP + H(+)</text>
        <dbReference type="Rhea" id="RHEA:17929"/>
        <dbReference type="ChEBI" id="CHEBI:15378"/>
        <dbReference type="ChEBI" id="CHEBI:30616"/>
        <dbReference type="ChEBI" id="CHEBI:52639"/>
        <dbReference type="ChEBI" id="CHEBI:57674"/>
        <dbReference type="ChEBI" id="CHEBI:456216"/>
        <dbReference type="EC" id="2.7.1.138"/>
    </reaction>
    <physiologicalReaction direction="left-to-right" evidence="27">
        <dbReference type="Rhea" id="RHEA:17930"/>
    </physiologicalReaction>
</comment>
<comment type="catalytic activity">
    <reaction evidence="16">
        <text>1-(5Z,8Z,11Z,14Z-eicosatetraenoyl)-sn-glycerol + ATP = 1-(5Z,8Z,11Z,14Z-eicosatetraenoyl)-sn-glycero-3-phosphate + ADP + H(+)</text>
        <dbReference type="Rhea" id="RHEA:43328"/>
        <dbReference type="ChEBI" id="CHEBI:15378"/>
        <dbReference type="ChEBI" id="CHEBI:30616"/>
        <dbReference type="ChEBI" id="CHEBI:34071"/>
        <dbReference type="ChEBI" id="CHEBI:74938"/>
        <dbReference type="ChEBI" id="CHEBI:456216"/>
    </reaction>
    <physiologicalReaction direction="left-to-right" evidence="16">
        <dbReference type="Rhea" id="RHEA:43329"/>
    </physiologicalReaction>
</comment>
<evidence type="ECO:0000256" key="22">
    <source>
        <dbReference type="ARBA" id="ARBA00026096"/>
    </source>
</evidence>
<evidence type="ECO:0000256" key="20">
    <source>
        <dbReference type="ARBA" id="ARBA00024636"/>
    </source>
</evidence>
<dbReference type="InterPro" id="IPR016064">
    <property type="entry name" value="NAD/diacylglycerol_kinase_sf"/>
</dbReference>
<evidence type="ECO:0000256" key="15">
    <source>
        <dbReference type="ARBA" id="ARBA00023411"/>
    </source>
</evidence>
<comment type="catalytic activity">
    <reaction evidence="14">
        <text>1,2-di-(9Z-octadecenoyl)-sn-glycerol + ATP = 1,2-di-(9Z-octadecenoyl)-sn-glycero-3-phosphate + ADP + H(+)</text>
        <dbReference type="Rhea" id="RHEA:40327"/>
        <dbReference type="ChEBI" id="CHEBI:15378"/>
        <dbReference type="ChEBI" id="CHEBI:30616"/>
        <dbReference type="ChEBI" id="CHEBI:52333"/>
        <dbReference type="ChEBI" id="CHEBI:74546"/>
        <dbReference type="ChEBI" id="CHEBI:456216"/>
    </reaction>
    <physiologicalReaction direction="left-to-right" evidence="14">
        <dbReference type="Rhea" id="RHEA:40328"/>
    </physiologicalReaction>
</comment>
<comment type="pathway">
    <text evidence="30">Glycerolipid metabolism.</text>
</comment>
<dbReference type="Ensembl" id="ENST00000649014.1">
    <property type="protein sequence ID" value="ENSP00000497984.1"/>
    <property type="gene ID" value="ENSG00000006530.18"/>
</dbReference>
<dbReference type="EMBL" id="AC004918">
    <property type="status" value="NOT_ANNOTATED_CDS"/>
    <property type="molecule type" value="Genomic_DNA"/>
</dbReference>
<organism evidence="33 34">
    <name type="scientific">Homo sapiens</name>
    <name type="common">Human</name>
    <dbReference type="NCBI Taxonomy" id="9606"/>
    <lineage>
        <taxon>Eukaryota</taxon>
        <taxon>Metazoa</taxon>
        <taxon>Chordata</taxon>
        <taxon>Craniata</taxon>
        <taxon>Vertebrata</taxon>
        <taxon>Euteleostomi</taxon>
        <taxon>Mammalia</taxon>
        <taxon>Eutheria</taxon>
        <taxon>Euarchontoglires</taxon>
        <taxon>Primates</taxon>
        <taxon>Haplorrhini</taxon>
        <taxon>Catarrhini</taxon>
        <taxon>Hominidae</taxon>
        <taxon>Homo</taxon>
    </lineage>
</organism>
<evidence type="ECO:0000256" key="31">
    <source>
        <dbReference type="ARBA" id="ARBA00065533"/>
    </source>
</evidence>
<keyword evidence="6" id="KW-0808">Transferase</keyword>
<keyword evidence="9" id="KW-0999">Mitochondrion inner membrane</keyword>
<comment type="pathway">
    <text evidence="4">Lipid metabolism; glycerolipid metabolism.</text>
</comment>
<comment type="catalytic activity">
    <reaction evidence="28">
        <text>a monoacylglycerol + ATP = a monoacyl-sn-glycero-3-phosphate + ADP + H(+)</text>
        <dbReference type="Rhea" id="RHEA:19293"/>
        <dbReference type="ChEBI" id="CHEBI:15378"/>
        <dbReference type="ChEBI" id="CHEBI:17408"/>
        <dbReference type="ChEBI" id="CHEBI:30616"/>
        <dbReference type="ChEBI" id="CHEBI:77589"/>
        <dbReference type="ChEBI" id="CHEBI:456216"/>
        <dbReference type="EC" id="2.7.1.94"/>
    </reaction>
    <physiologicalReaction direction="left-to-right" evidence="28">
        <dbReference type="Rhea" id="RHEA:19294"/>
    </physiologicalReaction>
</comment>
<dbReference type="GO" id="GO:0006629">
    <property type="term" value="P:lipid metabolic process"/>
    <property type="evidence" value="ECO:0007669"/>
    <property type="project" value="UniProtKB-KW"/>
</dbReference>
<dbReference type="SUPFAM" id="SSF111331">
    <property type="entry name" value="NAD kinase/diacylglycerol kinase-like"/>
    <property type="match status" value="1"/>
</dbReference>
<evidence type="ECO:0007829" key="35">
    <source>
        <dbReference type="PeptideAtlas" id="A0A3B3ITX7"/>
    </source>
</evidence>
<dbReference type="Bgee" id="ENSG00000006530">
    <property type="expression patterns" value="Expressed in adrenal tissue and 94 other cell types or tissues"/>
</dbReference>
<evidence type="ECO:0000313" key="34">
    <source>
        <dbReference type="Proteomes" id="UP000005640"/>
    </source>
</evidence>
<evidence type="ECO:0000259" key="32">
    <source>
        <dbReference type="PROSITE" id="PS50146"/>
    </source>
</evidence>
<evidence type="ECO:0000256" key="1">
    <source>
        <dbReference type="ARBA" id="ARBA00001946"/>
    </source>
</evidence>
<evidence type="ECO:0000256" key="11">
    <source>
        <dbReference type="ARBA" id="ARBA00023098"/>
    </source>
</evidence>
<dbReference type="MassIVE" id="A0A3B3ITX7"/>
<evidence type="ECO:0000256" key="10">
    <source>
        <dbReference type="ARBA" id="ARBA00022840"/>
    </source>
</evidence>
<gene>
    <name evidence="33" type="primary">AGK</name>
</gene>
<reference evidence="33 34" key="1">
    <citation type="journal article" date="2001" name="Nature">
        <title>Initial sequencing and analysis of the human genome.</title>
        <authorList>
            <consortium name="International Human Genome Sequencing Consortium"/>
            <person name="Lander E.S."/>
            <person name="Linton L.M."/>
            <person name="Birren B."/>
            <person name="Nusbaum C."/>
            <person name="Zody M.C."/>
            <person name="Baldwin J."/>
            <person name="Devon K."/>
            <person name="Dewar K."/>
            <person name="Doyle M."/>
            <person name="FitzHugh W."/>
            <person name="Funke R."/>
            <person name="Gage D."/>
            <person name="Harris K."/>
            <person name="Heaford A."/>
            <person name="Howland J."/>
            <person name="Kann L."/>
            <person name="Lehoczky J."/>
            <person name="LeVine R."/>
            <person name="McEwan P."/>
            <person name="McKernan K."/>
            <person name="Meldrim J."/>
            <person name="Mesirov J.P."/>
            <person name="Miranda C."/>
            <person name="Morris W."/>
            <person name="Naylor J."/>
            <person name="Raymond C."/>
            <person name="Rosetti M."/>
            <person name="Santos R."/>
            <person name="Sheridan A."/>
            <person name="Sougnez C."/>
            <person name="Stange-Thomann N."/>
            <person name="Stojanovic N."/>
            <person name="Subramanian A."/>
            <person name="Wyman D."/>
            <person name="Rogers J."/>
            <person name="Sulston J."/>
            <person name="Ainscough R."/>
            <person name="Beck S."/>
            <person name="Bentley D."/>
            <person name="Burton J."/>
            <person name="Clee C."/>
            <person name="Carter N."/>
            <person name="Coulson A."/>
            <person name="Deadman R."/>
            <person name="Deloukas P."/>
            <person name="Dunham A."/>
            <person name="Dunham I."/>
            <person name="Durbin R."/>
            <person name="French L."/>
            <person name="Grafham D."/>
            <person name="Gregory S."/>
            <person name="Hubbard T."/>
            <person name="Humphray S."/>
            <person name="Hunt A."/>
            <person name="Jones M."/>
            <person name="Lloyd C."/>
            <person name="McMurray A."/>
            <person name="Matthews L."/>
            <person name="Mercer S."/>
            <person name="Milne S."/>
            <person name="Mullikin J.C."/>
            <person name="Mungall A."/>
            <person name="Plumb R."/>
            <person name="Ross M."/>
            <person name="Shownkeen R."/>
            <person name="Sims S."/>
            <person name="Waterston R.H."/>
            <person name="Wilson R.K."/>
            <person name="Hillier L.W."/>
            <person name="McPherson J.D."/>
            <person name="Marra M.A."/>
            <person name="Mardis E.R."/>
            <person name="Fulton L.A."/>
            <person name="Chinwalla A.T."/>
            <person name="Pepin K.H."/>
            <person name="Gish W.R."/>
            <person name="Chissoe S.L."/>
            <person name="Wendl M.C."/>
            <person name="Delehaunty K.D."/>
            <person name="Miner T.L."/>
            <person name="Delehaunty A."/>
            <person name="Kramer J.B."/>
            <person name="Cook L.L."/>
            <person name="Fulton R.S."/>
            <person name="Johnson D.L."/>
            <person name="Minx P.J."/>
            <person name="Clifton S.W."/>
            <person name="Hawkins T."/>
            <person name="Branscomb E."/>
            <person name="Predki P."/>
            <person name="Richardson P."/>
            <person name="Wenning S."/>
            <person name="Slezak T."/>
            <person name="Doggett N."/>
            <person name="Cheng J.F."/>
            <person name="Olsen A."/>
            <person name="Lucas S."/>
            <person name="Elkin C."/>
            <person name="Uberbacher E."/>
            <person name="Frazier M."/>
            <person name="Gibbs R.A."/>
            <person name="Muzny D.M."/>
            <person name="Scherer S.E."/>
            <person name="Bouck J.B."/>
            <person name="Sodergren E.J."/>
            <person name="Worley K.C."/>
            <person name="Rives C.M."/>
            <person name="Gorrell J.H."/>
            <person name="Metzker M.L."/>
            <person name="Naylor S.L."/>
            <person name="Kucherlapati R.S."/>
            <person name="Nelson D.L."/>
            <person name="Weinstock G.M."/>
            <person name="Sakaki Y."/>
            <person name="Fujiyama A."/>
            <person name="Hattori M."/>
            <person name="Yada T."/>
            <person name="Toyoda A."/>
            <person name="Itoh T."/>
            <person name="Kawagoe C."/>
            <person name="Watanabe H."/>
            <person name="Totoki Y."/>
            <person name="Taylor T."/>
            <person name="Weissenbach J."/>
            <person name="Heilig R."/>
            <person name="Saurin W."/>
            <person name="Artiguenave F."/>
            <person name="Brottier P."/>
            <person name="Bruls T."/>
            <person name="Pelletier E."/>
            <person name="Robert C."/>
            <person name="Wincker P."/>
            <person name="Smith D.R."/>
            <person name="Doucette-Stamm L."/>
            <person name="Rubenfield M."/>
            <person name="Weinstock K."/>
            <person name="Lee H.M."/>
            <person name="Dubois J."/>
            <person name="Rosenthal A."/>
            <person name="Platzer M."/>
            <person name="Nyakatura G."/>
            <person name="Taudien S."/>
            <person name="Rump A."/>
            <person name="Yang H."/>
            <person name="Yu J."/>
            <person name="Wang J."/>
            <person name="Huang G."/>
            <person name="Gu J."/>
            <person name="Hood L."/>
            <person name="Rowen L."/>
            <person name="Madan A."/>
            <person name="Qin S."/>
            <person name="Davis R.W."/>
            <person name="Federspiel N.A."/>
            <person name="Abola A.P."/>
            <person name="Proctor M.J."/>
            <person name="Myers R.M."/>
            <person name="Schmutz J."/>
            <person name="Dickson M."/>
            <person name="Grimwood J."/>
            <person name="Cox D.R."/>
            <person name="Olson M.V."/>
            <person name="Kaul R."/>
            <person name="Raymond C."/>
            <person name="Shimizu N."/>
            <person name="Kawasaki K."/>
            <person name="Minoshima S."/>
            <person name="Evans G.A."/>
            <person name="Athanasiou M."/>
            <person name="Schultz R."/>
            <person name="Roe B.A."/>
            <person name="Chen F."/>
            <person name="Pan H."/>
            <person name="Ramser J."/>
            <person name="Lehrach H."/>
            <person name="Reinhardt R."/>
            <person name="McCombie W.R."/>
            <person name="de la Bastide M."/>
            <person name="Dedhia N."/>
            <person name="Blocker H."/>
            <person name="Hornischer K."/>
            <person name="Nordsiek G."/>
            <person name="Agarwala R."/>
            <person name="Aravind L."/>
            <person name="Bailey J.A."/>
            <person name="Bateman A."/>
            <person name="Batzoglou S."/>
            <person name="Birney E."/>
            <person name="Bork P."/>
            <person name="Brown D.G."/>
            <person name="Burge C.B."/>
            <person name="Cerutti L."/>
            <person name="Chen H.C."/>
            <person name="Church D."/>
            <person name="Clamp M."/>
            <person name="Copley R.R."/>
            <person name="Doerks T."/>
            <person name="Eddy S.R."/>
            <person name="Eichler E.E."/>
            <person name="Furey T.S."/>
            <person name="Galagan J."/>
            <person name="Gilbert J.G."/>
            <person name="Harmon C."/>
            <person name="Hayashizaki Y."/>
            <person name="Haussler D."/>
            <person name="Hermjakob H."/>
            <person name="Hokamp K."/>
            <person name="Jang W."/>
            <person name="Johnson L.S."/>
            <person name="Jones T.A."/>
            <person name="Kasif S."/>
            <person name="Kaspryzk A."/>
            <person name="Kennedy S."/>
            <person name="Kent W.J."/>
            <person name="Kitts P."/>
            <person name="Koonin E.V."/>
            <person name="Korf I."/>
            <person name="Kulp D."/>
            <person name="Lancet D."/>
            <person name="Lowe T.M."/>
            <person name="McLysaght A."/>
            <person name="Mikkelsen T."/>
            <person name="Moran J.V."/>
            <person name="Mulder N."/>
            <person name="Pollara V.J."/>
            <person name="Ponting C.P."/>
            <person name="Schuler G."/>
            <person name="Schultz J."/>
            <person name="Slater G."/>
            <person name="Smit A.F."/>
            <person name="Stupka E."/>
            <person name="Szustakowski J."/>
            <person name="Thierry-Mieg D."/>
            <person name="Thierry-Mieg J."/>
            <person name="Wagner L."/>
            <person name="Wallis J."/>
            <person name="Wheeler R."/>
            <person name="Williams A."/>
            <person name="Wolf Y.I."/>
            <person name="Wolfe K.H."/>
            <person name="Yang S.P."/>
            <person name="Yeh R.F."/>
            <person name="Collins F."/>
            <person name="Guyer M.S."/>
            <person name="Peterson J."/>
            <person name="Felsenfeld A."/>
            <person name="Wetterstrand K.A."/>
            <person name="Patrinos A."/>
            <person name="Morgan M.J."/>
            <person name="de Jong P."/>
            <person name="Catanese J.J."/>
            <person name="Osoegawa K."/>
            <person name="Shizuya H."/>
            <person name="Choi S."/>
            <person name="Chen Y.J."/>
        </authorList>
    </citation>
    <scope>NUCLEOTIDE SEQUENCE [LARGE SCALE GENOMIC DNA]</scope>
</reference>
<dbReference type="GO" id="GO:0047620">
    <property type="term" value="F:acylglycerol kinase activity"/>
    <property type="evidence" value="ECO:0007669"/>
    <property type="project" value="UniProtKB-EC"/>
</dbReference>
<evidence type="ECO:0000256" key="25">
    <source>
        <dbReference type="ARBA" id="ARBA00030553"/>
    </source>
</evidence>
<evidence type="ECO:0000256" key="3">
    <source>
        <dbReference type="ARBA" id="ARBA00004637"/>
    </source>
</evidence>
<evidence type="ECO:0000256" key="5">
    <source>
        <dbReference type="ARBA" id="ARBA00012133"/>
    </source>
</evidence>
<evidence type="ECO:0000256" key="18">
    <source>
        <dbReference type="ARBA" id="ARBA00024512"/>
    </source>
</evidence>
<dbReference type="VEuPathDB" id="HostDB:ENSG00000006530"/>
<accession>A0A3B3ITX7</accession>
<keyword evidence="10" id="KW-0067">ATP-binding</keyword>
<dbReference type="GO" id="GO:0001729">
    <property type="term" value="F:ceramide kinase activity"/>
    <property type="evidence" value="ECO:0007669"/>
    <property type="project" value="UniProtKB-EC"/>
</dbReference>
<evidence type="ECO:0007829" key="38">
    <source>
        <dbReference type="PubMed" id="21269460"/>
    </source>
</evidence>
<comment type="subcellular location">
    <subcellularLocation>
        <location evidence="3">Mitochondrion inner membrane</location>
        <topology evidence="3">Peripheral membrane protein</topology>
    </subcellularLocation>
    <subcellularLocation>
        <location evidence="2">Mitochondrion intermembrane space</location>
    </subcellularLocation>
</comment>
<comment type="catalytic activity">
    <reaction evidence="29">
        <text>N-(hexanoyl)sphing-4-enine + ATP = N-hexanoylsphing-4-enine 1-phosphate + ADP + H(+)</text>
        <dbReference type="Rhea" id="RHEA:43312"/>
        <dbReference type="ChEBI" id="CHEBI:15378"/>
        <dbReference type="ChEBI" id="CHEBI:30616"/>
        <dbReference type="ChEBI" id="CHEBI:63867"/>
        <dbReference type="ChEBI" id="CHEBI:82959"/>
        <dbReference type="ChEBI" id="CHEBI:456216"/>
    </reaction>
    <physiologicalReaction direction="left-to-right" evidence="29">
        <dbReference type="Rhea" id="RHEA:43313"/>
    </physiologicalReaction>
</comment>
<dbReference type="FunFam" id="3.40.50.10330:FF:000015">
    <property type="entry name" value="acylglycerol kinase, mitochondrial"/>
    <property type="match status" value="1"/>
</dbReference>
<protein>
    <recommendedName>
        <fullName evidence="24">Acylglycerol kinase, mitochondrial</fullName>
        <ecNumber evidence="5">2.7.1.107</ecNumber>
        <ecNumber evidence="22">2.7.1.138</ecNumber>
        <ecNumber evidence="23">2.7.1.94</ecNumber>
    </recommendedName>
    <alternativeName>
        <fullName evidence="25">Multiple substrate lipid kinase</fullName>
    </alternativeName>
</protein>
<evidence type="ECO:0000256" key="27">
    <source>
        <dbReference type="ARBA" id="ARBA00048034"/>
    </source>
</evidence>
<dbReference type="OpenTargets" id="ENSG00000006530"/>
<dbReference type="SMR" id="A0A3B3ITX7"/>
<evidence type="ECO:0000256" key="13">
    <source>
        <dbReference type="ARBA" id="ARBA00023136"/>
    </source>
</evidence>
<dbReference type="InterPro" id="IPR001206">
    <property type="entry name" value="Diacylglycerol_kinase_cat_dom"/>
</dbReference>
<name>A0A3B3ITX7_HUMAN</name>
<reference evidence="33" key="9">
    <citation type="submission" date="2025-09" db="UniProtKB">
        <authorList>
            <consortium name="Ensembl"/>
        </authorList>
    </citation>
    <scope>IDENTIFICATION</scope>
</reference>
<dbReference type="GO" id="GO:0005743">
    <property type="term" value="C:mitochondrial inner membrane"/>
    <property type="evidence" value="ECO:0007669"/>
    <property type="project" value="UniProtKB-SubCell"/>
</dbReference>
<dbReference type="PANTHER" id="PTHR12358:SF31">
    <property type="entry name" value="ACYLGLYCEROL KINASE, MITOCHONDRIAL"/>
    <property type="match status" value="1"/>
</dbReference>
<evidence type="ECO:0000256" key="6">
    <source>
        <dbReference type="ARBA" id="ARBA00022679"/>
    </source>
</evidence>
<dbReference type="OrthoDB" id="9979394at2759"/>
<evidence type="ECO:0000256" key="23">
    <source>
        <dbReference type="ARBA" id="ARBA00026098"/>
    </source>
</evidence>
<evidence type="ECO:0007829" key="37">
    <source>
        <dbReference type="PubMed" id="19608861"/>
    </source>
</evidence>
<dbReference type="PANTHER" id="PTHR12358">
    <property type="entry name" value="SPHINGOSINE KINASE"/>
    <property type="match status" value="1"/>
</dbReference>
<dbReference type="Gene3D" id="3.40.50.10330">
    <property type="entry name" value="Probable inorganic polyphosphate/atp-NAD kinase, domain 1"/>
    <property type="match status" value="1"/>
</dbReference>
<evidence type="ECO:0000256" key="14">
    <source>
        <dbReference type="ARBA" id="ARBA00023371"/>
    </source>
</evidence>
<evidence type="ECO:0000256" key="28">
    <source>
        <dbReference type="ARBA" id="ARBA00048663"/>
    </source>
</evidence>
<keyword evidence="8" id="KW-0418">Kinase</keyword>
<dbReference type="EC" id="2.7.1.138" evidence="22"/>
<dbReference type="GO" id="GO:0005758">
    <property type="term" value="C:mitochondrial intermembrane space"/>
    <property type="evidence" value="ECO:0007669"/>
    <property type="project" value="UniProtKB-SubCell"/>
</dbReference>
<comment type="subunit">
    <text evidence="31">Component of the TIM22 complex, which core is composed of TIMM22, associated with TIMM10 (TIMM10A and/or TIMM10B), TIMM9, AGK and TIMM29. Interacts with SMIM26.</text>
</comment>
<dbReference type="EMBL" id="AC073878">
    <property type="status" value="NOT_ANNOTATED_CDS"/>
    <property type="molecule type" value="Genomic_DNA"/>
</dbReference>
<dbReference type="ChiTaRS" id="AGK">
    <property type="organism name" value="human"/>
</dbReference>
<dbReference type="HGNC" id="HGNC:21869">
    <property type="gene designation" value="AGK"/>
</dbReference>
<evidence type="ECO:0000256" key="7">
    <source>
        <dbReference type="ARBA" id="ARBA00022741"/>
    </source>
</evidence>
<evidence type="ECO:0000256" key="30">
    <source>
        <dbReference type="ARBA" id="ARBA00060536"/>
    </source>
</evidence>
<evidence type="ECO:0007829" key="36">
    <source>
        <dbReference type="ProteomicsDB" id="A0A3B3ITX7"/>
    </source>
</evidence>
<dbReference type="InterPro" id="IPR050187">
    <property type="entry name" value="Lipid_Phosphate_FormReg"/>
</dbReference>
<dbReference type="GeneTree" id="ENSGT00940000154961"/>
<keyword evidence="12" id="KW-0496">Mitochondrion</keyword>
<evidence type="ECO:0000256" key="26">
    <source>
        <dbReference type="ARBA" id="ARBA00044480"/>
    </source>
</evidence>
<keyword evidence="7" id="KW-0547">Nucleotide-binding</keyword>
<evidence type="ECO:0000256" key="8">
    <source>
        <dbReference type="ARBA" id="ARBA00022777"/>
    </source>
</evidence>
<keyword evidence="35 36" id="KW-1267">Proteomics identification</keyword>
<keyword evidence="11" id="KW-0443">Lipid metabolism</keyword>
<reference evidence="37" key="4">
    <citation type="journal article" date="2009" name="Science">
        <title>Lysine acetylation targets protein complexes and co-regulates major cellular functions.</title>
        <authorList>
            <person name="Choudhary C."/>
            <person name="Kumar C."/>
            <person name="Gnad F."/>
            <person name="Nielsen M.L."/>
            <person name="Rehman M."/>
            <person name="Walther T.C."/>
            <person name="Olsen J.V."/>
            <person name="Mann M."/>
        </authorList>
    </citation>
    <scope>IDENTIFICATION BY MASS SPECTROMETRY [LARGE SCALE ANALYSIS]</scope>
</reference>
<dbReference type="Ensembl" id="ENST00000649014.1">
    <property type="protein sequence ID" value="ENSP00000497984.1"/>
    <property type="gene ID" value="ENSG00000006530.19"/>
</dbReference>
<evidence type="ECO:0000256" key="24">
    <source>
        <dbReference type="ARBA" id="ARBA00026142"/>
    </source>
</evidence>
<dbReference type="ExpressionAtlas" id="A0A3B3ITX7">
    <property type="expression patterns" value="baseline and differential"/>
</dbReference>
<dbReference type="GO" id="GO:0005524">
    <property type="term" value="F:ATP binding"/>
    <property type="evidence" value="ECO:0007669"/>
    <property type="project" value="UniProtKB-KW"/>
</dbReference>
<evidence type="ECO:0000256" key="16">
    <source>
        <dbReference type="ARBA" id="ARBA00024483"/>
    </source>
</evidence>
<evidence type="ECO:0007829" key="39">
    <source>
        <dbReference type="PubMed" id="22814378"/>
    </source>
</evidence>
<reference evidence="33" key="8">
    <citation type="submission" date="2025-08" db="UniProtKB">
        <authorList>
            <consortium name="Ensembl"/>
        </authorList>
    </citation>
    <scope>IDENTIFICATION</scope>
</reference>
<reference evidence="33 34" key="2">
    <citation type="journal article" date="2003" name="Nature">
        <title>The DNA sequence of human chromosome 7.</title>
        <authorList>
            <person name="Hillier L.W."/>
            <person name="Fulton R.S."/>
            <person name="Fulton L.A."/>
            <person name="Graves T.A."/>
            <person name="Pepin K.H."/>
            <person name="Wagner-McPherson C."/>
            <person name="Layman D."/>
            <person name="Maas J."/>
            <person name="Jaeger S."/>
            <person name="Walker R."/>
            <person name="Wylie K."/>
            <person name="Sekhon M."/>
            <person name="Becker M.C."/>
            <person name="O'Laughlin M.D."/>
            <person name="Schaller M.E."/>
            <person name="Fewell G.A."/>
            <person name="Delehaunty K.D."/>
            <person name="Miner T.L."/>
            <person name="Nash W.E."/>
            <person name="Cordes M."/>
            <person name="Du H."/>
            <person name="Sun H."/>
            <person name="Edwards J."/>
            <person name="Bradshaw-Cordum H."/>
            <person name="Ali J."/>
            <person name="Andrews S."/>
            <person name="Isak A."/>
            <person name="Vanbrunt A."/>
            <person name="Nguyen C."/>
            <person name="Du F."/>
            <person name="Lamar B."/>
            <person name="Courtney L."/>
            <person name="Kalicki J."/>
            <person name="Ozersky P."/>
            <person name="Bielicki L."/>
            <person name="Scott K."/>
            <person name="Holmes A."/>
            <person name="Harkins R."/>
            <person name="Harris A."/>
            <person name="Strong C.M."/>
            <person name="Hou S."/>
            <person name="Tomlinson C."/>
            <person name="Dauphin-Kohlberg S."/>
            <person name="Kozlowicz-Reilly A."/>
            <person name="Leonard S."/>
            <person name="Rohlfing T."/>
            <person name="Rock S.M."/>
            <person name="Tin-Wollam A.M."/>
            <person name="Abbott A."/>
            <person name="Minx P."/>
            <person name="Maupin R."/>
            <person name="Strowmatt C."/>
            <person name="Latreille P."/>
            <person name="Miller N."/>
            <person name="Johnson D."/>
            <person name="Murray J."/>
            <person name="Woessner J.P."/>
            <person name="Wendl M.C."/>
            <person name="Yang S.P."/>
            <person name="Schultz B.R."/>
            <person name="Wallis J.W."/>
            <person name="Spieth J."/>
            <person name="Bieri T.A."/>
            <person name="Nelson J.O."/>
            <person name="Berkowicz N."/>
            <person name="Wohldmann P.E."/>
            <person name="Cook L.L."/>
            <person name="Hickenbotham M.T."/>
            <person name="Eldred J."/>
            <person name="Williams D."/>
            <person name="Bedell J.A."/>
            <person name="Mardis E.R."/>
            <person name="Clifton S.W."/>
            <person name="Chissoe S.L."/>
            <person name="Marra M.A."/>
            <person name="Raymond C."/>
            <person name="Haugen E."/>
            <person name="Gillett W."/>
            <person name="Zhou Y."/>
            <person name="James R."/>
            <person name="Phelps K."/>
            <person name="Iadanoto S."/>
            <person name="Bubb K."/>
            <person name="Simms E."/>
            <person name="Levy R."/>
            <person name="Clendenning J."/>
            <person name="Kaul R."/>
            <person name="Kent W.J."/>
            <person name="Furey T.S."/>
            <person name="Baertsch R.A."/>
            <person name="Brent M.R."/>
            <person name="Keibler E."/>
            <person name="Flicek P."/>
            <person name="Bork P."/>
            <person name="Suyama M."/>
            <person name="Bailey J.A."/>
            <person name="Portnoy M.E."/>
            <person name="Torrents D."/>
            <person name="Chinwalla A.T."/>
            <person name="Gish W.R."/>
            <person name="Eddy S.R."/>
            <person name="McPherson J.D."/>
            <person name="Olson M.V."/>
            <person name="Eichler E.E."/>
            <person name="Green E.D."/>
            <person name="Waterston R.H."/>
            <person name="Wilson R.K."/>
        </authorList>
    </citation>
    <scope>NUCLEOTIDE SEQUENCE [LARGE SCALE GENOMIC DNA]</scope>
</reference>
<evidence type="ECO:0007829" key="40">
    <source>
        <dbReference type="PubMed" id="25944712"/>
    </source>
</evidence>
<comment type="catalytic activity">
    <reaction evidence="19">
        <text>2-(5Z,8Z,11Z,14Z-eicosatetraenoyl)-glycerol + ATP = 2-(5Z,8Z,11Z,14Z-eicosatetraenoyl)-sn-glycero-3-phosphate + ADP + H(+)</text>
        <dbReference type="Rhea" id="RHEA:43316"/>
        <dbReference type="ChEBI" id="CHEBI:15378"/>
        <dbReference type="ChEBI" id="CHEBI:30616"/>
        <dbReference type="ChEBI" id="CHEBI:52392"/>
        <dbReference type="ChEBI" id="CHEBI:78209"/>
        <dbReference type="ChEBI" id="CHEBI:456216"/>
    </reaction>
    <physiologicalReaction direction="left-to-right" evidence="19">
        <dbReference type="Rhea" id="RHEA:43317"/>
    </physiologicalReaction>
</comment>
<evidence type="ECO:0000256" key="17">
    <source>
        <dbReference type="ARBA" id="ARBA00024505"/>
    </source>
</evidence>
<comment type="catalytic activity">
    <reaction evidence="18">
        <text>a 1-acyl-sn-glycerol + ATP = a 1-acyl-sn-glycero-3-phosphate + ADP + H(+)</text>
        <dbReference type="Rhea" id="RHEA:33747"/>
        <dbReference type="ChEBI" id="CHEBI:15378"/>
        <dbReference type="ChEBI" id="CHEBI:30616"/>
        <dbReference type="ChEBI" id="CHEBI:57970"/>
        <dbReference type="ChEBI" id="CHEBI:64683"/>
        <dbReference type="ChEBI" id="CHEBI:456216"/>
    </reaction>
    <physiologicalReaction direction="left-to-right" evidence="18">
        <dbReference type="Rhea" id="RHEA:33748"/>
    </physiologicalReaction>
</comment>
<reference evidence="40" key="7">
    <citation type="journal article" date="2015" name="Proteomics">
        <title>N-terminome analysis of the human mitochondrial proteome.</title>
        <authorList>
            <person name="Vaca Jacome A.S."/>
            <person name="Rabilloud T."/>
            <person name="Schaeffer-Reiss C."/>
            <person name="Rompais M."/>
            <person name="Ayoub D."/>
            <person name="Lane L."/>
            <person name="Bairoch A."/>
            <person name="Van Dorsselaer A."/>
            <person name="Carapito C."/>
        </authorList>
    </citation>
    <scope>IDENTIFICATION BY MASS SPECTROMETRY [LARGE SCALE ANALYSIS]</scope>
</reference>
<reference evidence="38" key="5">
    <citation type="journal article" date="2011" name="BMC Syst. Biol.">
        <title>Initial characterization of the human central proteome.</title>
        <authorList>
            <person name="Burkard T.R."/>
            <person name="Planyavsky M."/>
            <person name="Kaupe I."/>
            <person name="Breitwieser F.P."/>
            <person name="Burckstummer T."/>
            <person name="Bennett K.L."/>
            <person name="Superti-Furga G."/>
            <person name="Colinge J."/>
        </authorList>
    </citation>
    <scope>IDENTIFICATION BY MASS SPECTROMETRY [LARGE SCALE ANALYSIS]</scope>
</reference>
<evidence type="ECO:0000256" key="29">
    <source>
        <dbReference type="ARBA" id="ARBA00048876"/>
    </source>
</evidence>
<proteinExistence type="evidence at protein level"/>
<comment type="cofactor">
    <cofactor evidence="1">
        <name>Mg(2+)</name>
        <dbReference type="ChEBI" id="CHEBI:18420"/>
    </cofactor>
</comment>
<dbReference type="InterPro" id="IPR017438">
    <property type="entry name" value="ATP-NAD_kinase_N"/>
</dbReference>
<comment type="catalytic activity">
    <reaction evidence="17">
        <text>1-(9Z-octadecenoyl)-sn-glycerol + ATP = 1-(9Z-octadecenoyl)-sn-glycero-3-phosphate + ADP + H(+)</text>
        <dbReference type="Rhea" id="RHEA:41079"/>
        <dbReference type="ChEBI" id="CHEBI:15378"/>
        <dbReference type="ChEBI" id="CHEBI:30616"/>
        <dbReference type="ChEBI" id="CHEBI:74544"/>
        <dbReference type="ChEBI" id="CHEBI:75757"/>
        <dbReference type="ChEBI" id="CHEBI:456216"/>
    </reaction>
    <physiologicalReaction direction="left-to-right" evidence="17">
        <dbReference type="Rhea" id="RHEA:41080"/>
    </physiologicalReaction>
</comment>
<feature type="domain" description="DAGKc" evidence="32">
    <location>
        <begin position="58"/>
        <end position="199"/>
    </location>
</feature>
<evidence type="ECO:0000256" key="12">
    <source>
        <dbReference type="ARBA" id="ARBA00023128"/>
    </source>
</evidence>
<evidence type="ECO:0000256" key="19">
    <source>
        <dbReference type="ARBA" id="ARBA00024556"/>
    </source>
</evidence>
<evidence type="ECO:0000256" key="4">
    <source>
        <dbReference type="ARBA" id="ARBA00005175"/>
    </source>
</evidence>
<dbReference type="SMART" id="SM00046">
    <property type="entry name" value="DAGKc"/>
    <property type="match status" value="1"/>
</dbReference>
<comment type="similarity">
    <text evidence="21">Belongs to the AGK family.</text>
</comment>
<evidence type="ECO:0000256" key="21">
    <source>
        <dbReference type="ARBA" id="ARBA00025749"/>
    </source>
</evidence>
<dbReference type="EC" id="2.7.1.94" evidence="23"/>
<keyword evidence="13" id="KW-0472">Membrane</keyword>
<comment type="catalytic activity">
    <reaction evidence="26">
        <text>a 2-acylglycerol + ATP = a 2-acyl-sn-glycerol 3-phosphate + ADP + H(+)</text>
        <dbReference type="Rhea" id="RHEA:39847"/>
        <dbReference type="ChEBI" id="CHEBI:15378"/>
        <dbReference type="ChEBI" id="CHEBI:17389"/>
        <dbReference type="ChEBI" id="CHEBI:30616"/>
        <dbReference type="ChEBI" id="CHEBI:64982"/>
        <dbReference type="ChEBI" id="CHEBI:456216"/>
    </reaction>
    <physiologicalReaction direction="left-to-right" evidence="26">
        <dbReference type="Rhea" id="RHEA:39848"/>
    </physiologicalReaction>
</comment>
<dbReference type="EC" id="2.7.1.107" evidence="5"/>
<evidence type="ECO:0000313" key="33">
    <source>
        <dbReference type="Ensembl" id="ENSP00000497984.1"/>
    </source>
</evidence>
<reference evidence="39" key="6">
    <citation type="journal article" date="2012" name="Proc. Natl. Acad. Sci. U.S.A.">
        <title>N-terminal acetylome analyses and functional insights of the N-terminal acetyltransferase NatB.</title>
        <authorList>
            <person name="Van Damme P."/>
            <person name="Lasa M."/>
            <person name="Polevoda B."/>
            <person name="Gazquez C."/>
            <person name="Elosegui-Artola A."/>
            <person name="Kim D.S."/>
            <person name="De Juan-Pardo E."/>
            <person name="Demeyer K."/>
            <person name="Hole K."/>
            <person name="Larrea E."/>
            <person name="Timmerman E."/>
            <person name="Prieto J."/>
            <person name="Arnesen T."/>
            <person name="Sherman F."/>
            <person name="Gevaert K."/>
            <person name="Aldabe R."/>
        </authorList>
    </citation>
    <scope>IDENTIFICATION BY MASS SPECTROMETRY [LARGE SCALE ANALYSIS]</scope>
</reference>
<comment type="catalytic activity">
    <reaction evidence="15">
        <text>a 1,2-diacyl-sn-glycerol + ATP = a 1,2-diacyl-sn-glycero-3-phosphate + ADP + H(+)</text>
        <dbReference type="Rhea" id="RHEA:10272"/>
        <dbReference type="ChEBI" id="CHEBI:15378"/>
        <dbReference type="ChEBI" id="CHEBI:17815"/>
        <dbReference type="ChEBI" id="CHEBI:30616"/>
        <dbReference type="ChEBI" id="CHEBI:58608"/>
        <dbReference type="ChEBI" id="CHEBI:456216"/>
        <dbReference type="EC" id="2.7.1.107"/>
    </reaction>
    <physiologicalReaction direction="left-to-right" evidence="15">
        <dbReference type="Rhea" id="RHEA:10273"/>
    </physiologicalReaction>
</comment>
<evidence type="ECO:0000256" key="9">
    <source>
        <dbReference type="ARBA" id="ARBA00022792"/>
    </source>
</evidence>
<reference evidence="33 34" key="3">
    <citation type="journal article" date="2004" name="Nature">
        <title>Finishing the euchromatic sequence of the human genome.</title>
        <authorList>
            <consortium name="International Human Genome Sequencing Consortium"/>
        </authorList>
    </citation>
    <scope>NUCLEOTIDE SEQUENCE [LARGE SCALE GENOMIC DNA]</scope>
</reference>
<dbReference type="PROSITE" id="PS50146">
    <property type="entry name" value="DAGK"/>
    <property type="match status" value="1"/>
</dbReference>